<dbReference type="Gene3D" id="3.50.50.60">
    <property type="entry name" value="FAD/NAD(P)-binding domain"/>
    <property type="match status" value="1"/>
</dbReference>
<name>A0A7W0C9N2_9BACT</name>
<dbReference type="SUPFAM" id="SSF51905">
    <property type="entry name" value="FAD/NAD(P)-binding domain"/>
    <property type="match status" value="1"/>
</dbReference>
<gene>
    <name evidence="2" type="ORF">HNR65_002061</name>
</gene>
<dbReference type="GO" id="GO:0071949">
    <property type="term" value="F:FAD binding"/>
    <property type="evidence" value="ECO:0007669"/>
    <property type="project" value="InterPro"/>
</dbReference>
<dbReference type="RefSeq" id="WP_181551390.1">
    <property type="nucleotide sequence ID" value="NZ_JACDUS010000005.1"/>
</dbReference>
<dbReference type="AlphaFoldDB" id="A0A7W0C9N2"/>
<dbReference type="PANTHER" id="PTHR42685">
    <property type="entry name" value="GERANYLGERANYL DIPHOSPHATE REDUCTASE"/>
    <property type="match status" value="1"/>
</dbReference>
<dbReference type="InterPro" id="IPR002938">
    <property type="entry name" value="FAD-bd"/>
</dbReference>
<dbReference type="PANTHER" id="PTHR42685:SF22">
    <property type="entry name" value="CONDITIONED MEDIUM FACTOR RECEPTOR 1"/>
    <property type="match status" value="1"/>
</dbReference>
<evidence type="ECO:0000313" key="2">
    <source>
        <dbReference type="EMBL" id="MBA2881730.1"/>
    </source>
</evidence>
<feature type="domain" description="FAD-binding" evidence="1">
    <location>
        <begin position="4"/>
        <end position="53"/>
    </location>
</feature>
<organism evidence="2 3">
    <name type="scientific">Desulfosalsimonas propionicica</name>
    <dbReference type="NCBI Taxonomy" id="332175"/>
    <lineage>
        <taxon>Bacteria</taxon>
        <taxon>Pseudomonadati</taxon>
        <taxon>Thermodesulfobacteriota</taxon>
        <taxon>Desulfobacteria</taxon>
        <taxon>Desulfobacterales</taxon>
        <taxon>Desulfosalsimonadaceae</taxon>
        <taxon>Desulfosalsimonas</taxon>
    </lineage>
</organism>
<proteinExistence type="predicted"/>
<dbReference type="InterPro" id="IPR036188">
    <property type="entry name" value="FAD/NAD-bd_sf"/>
</dbReference>
<keyword evidence="3" id="KW-1185">Reference proteome</keyword>
<sequence>MIQAEVIIVGGGPAGATCAWELKKHGIDVLIVDKQPFPRPKLCAGWITPRVMADLELTPQDYPHRILTYRSIVFHFKGVPVPVSTCQYSIRRFEFDDFLLKRADVPVLTHQVQNIRQSGGQYIIDDKFRCTWLVGAGGTHCPVYKSLFARIHPRNPKQCIATAEEEFAWHCKDRQCRLWFFDKGLPGYAWYVPKQKGYLNIGIGGKLSALKKRGQNINAHWLDFVEKLSRKGLVCGRRFSPRGHIYYLRGETKNIRNKNAFLIGDAAGLATCDMGEGIGPAVESGKIAARSIAAGQPFCLAPIARWSLPQILAGPWIAKKTHL</sequence>
<dbReference type="EMBL" id="JACDUS010000005">
    <property type="protein sequence ID" value="MBA2881730.1"/>
    <property type="molecule type" value="Genomic_DNA"/>
</dbReference>
<dbReference type="InterPro" id="IPR050407">
    <property type="entry name" value="Geranylgeranyl_reductase"/>
</dbReference>
<accession>A0A7W0C9N2</accession>
<dbReference type="PRINTS" id="PR00420">
    <property type="entry name" value="RNGMNOXGNASE"/>
</dbReference>
<reference evidence="2 3" key="1">
    <citation type="submission" date="2020-07" db="EMBL/GenBank/DDBJ databases">
        <title>Genomic Encyclopedia of Type Strains, Phase IV (KMG-IV): sequencing the most valuable type-strain genomes for metagenomic binning, comparative biology and taxonomic classification.</title>
        <authorList>
            <person name="Goeker M."/>
        </authorList>
    </citation>
    <scope>NUCLEOTIDE SEQUENCE [LARGE SCALE GENOMIC DNA]</scope>
    <source>
        <strain evidence="2 3">DSM 17721</strain>
    </source>
</reference>
<evidence type="ECO:0000313" key="3">
    <source>
        <dbReference type="Proteomes" id="UP000525298"/>
    </source>
</evidence>
<comment type="caution">
    <text evidence="2">The sequence shown here is derived from an EMBL/GenBank/DDBJ whole genome shotgun (WGS) entry which is preliminary data.</text>
</comment>
<evidence type="ECO:0000259" key="1">
    <source>
        <dbReference type="Pfam" id="PF01494"/>
    </source>
</evidence>
<dbReference type="Proteomes" id="UP000525298">
    <property type="component" value="Unassembled WGS sequence"/>
</dbReference>
<protein>
    <submittedName>
        <fullName evidence="2">Geranylgeranyl reductase family protein</fullName>
    </submittedName>
</protein>
<dbReference type="Pfam" id="PF01494">
    <property type="entry name" value="FAD_binding_3"/>
    <property type="match status" value="1"/>
</dbReference>